<dbReference type="Proteomes" id="UP001060919">
    <property type="component" value="Chromosome"/>
</dbReference>
<dbReference type="RefSeq" id="WP_264788107.1">
    <property type="nucleotide sequence ID" value="NZ_AP026867.1"/>
</dbReference>
<dbReference type="AlphaFoldDB" id="A0A915YGJ5"/>
<organism evidence="1 2">
    <name type="scientific">Aureispira anguillae</name>
    <dbReference type="NCBI Taxonomy" id="2864201"/>
    <lineage>
        <taxon>Bacteria</taxon>
        <taxon>Pseudomonadati</taxon>
        <taxon>Bacteroidota</taxon>
        <taxon>Saprospiria</taxon>
        <taxon>Saprospirales</taxon>
        <taxon>Saprospiraceae</taxon>
        <taxon>Aureispira</taxon>
    </lineage>
</organism>
<dbReference type="EMBL" id="AP026867">
    <property type="protein sequence ID" value="BDS12749.1"/>
    <property type="molecule type" value="Genomic_DNA"/>
</dbReference>
<reference evidence="1" key="1">
    <citation type="submission" date="2022-09" db="EMBL/GenBank/DDBJ databases">
        <title>Aureispira anguillicida sp. nov., isolated from Leptocephalus of Japanese eel Anguilla japonica.</title>
        <authorList>
            <person name="Yuasa K."/>
            <person name="Mekata T."/>
            <person name="Ikunari K."/>
        </authorList>
    </citation>
    <scope>NUCLEOTIDE SEQUENCE</scope>
    <source>
        <strain evidence="1">EL160426</strain>
    </source>
</reference>
<accession>A0A915YGJ5</accession>
<keyword evidence="2" id="KW-1185">Reference proteome</keyword>
<proteinExistence type="predicted"/>
<name>A0A915YGJ5_9BACT</name>
<dbReference type="KEGG" id="aup:AsAng_0034740"/>
<gene>
    <name evidence="1" type="ORF">AsAng_0034740</name>
</gene>
<evidence type="ECO:0000313" key="2">
    <source>
        <dbReference type="Proteomes" id="UP001060919"/>
    </source>
</evidence>
<sequence length="137" mass="16313">MLQRIGLALLGGAGAGYKINQEKRRLETLELDNNRREFEEILARQSEESPKFTIKFTNSIFFYMNRRMQSEGYTMTDEHLDAFRTEIDRDSGMWYKLFAENEIVVNTPNSDDCTPVFRMGKFFHWSFVEKVKPRFYE</sequence>
<protein>
    <submittedName>
        <fullName evidence="1">Uncharacterized protein</fullName>
    </submittedName>
</protein>
<evidence type="ECO:0000313" key="1">
    <source>
        <dbReference type="EMBL" id="BDS12749.1"/>
    </source>
</evidence>